<keyword evidence="2" id="KW-1185">Reference proteome</keyword>
<dbReference type="EMBL" id="VSSR01000027">
    <property type="protein sequence ID" value="TYL83612.1"/>
    <property type="molecule type" value="Genomic_DNA"/>
</dbReference>
<proteinExistence type="predicted"/>
<sequence>MATEQAPANYLPRKKAGAYIGERVRGRPYSEITLIGWERDGRGPPVTRIGRDVVYFIPSIEKWMRDQEQSVPGRRQSASAA</sequence>
<evidence type="ECO:0000313" key="2">
    <source>
        <dbReference type="Proteomes" id="UP000324853"/>
    </source>
</evidence>
<dbReference type="RefSeq" id="WP_148752287.1">
    <property type="nucleotide sequence ID" value="NZ_VSSR01000027.1"/>
</dbReference>
<evidence type="ECO:0000313" key="1">
    <source>
        <dbReference type="EMBL" id="TYL83612.1"/>
    </source>
</evidence>
<gene>
    <name evidence="1" type="ORF">FXB38_18120</name>
</gene>
<name>A0A5S4WPV7_9BRAD</name>
<evidence type="ECO:0008006" key="3">
    <source>
        <dbReference type="Google" id="ProtNLM"/>
    </source>
</evidence>
<accession>A0A5S4WPV7</accession>
<dbReference type="AlphaFoldDB" id="A0A5S4WPV7"/>
<dbReference type="OrthoDB" id="6059216at2"/>
<protein>
    <recommendedName>
        <fullName evidence="3">DNA-binding protein</fullName>
    </recommendedName>
</protein>
<comment type="caution">
    <text evidence="1">The sequence shown here is derived from an EMBL/GenBank/DDBJ whole genome shotgun (WGS) entry which is preliminary data.</text>
</comment>
<organism evidence="1 2">
    <name type="scientific">Bradyrhizobium cytisi</name>
    <dbReference type="NCBI Taxonomy" id="515489"/>
    <lineage>
        <taxon>Bacteria</taxon>
        <taxon>Pseudomonadati</taxon>
        <taxon>Pseudomonadota</taxon>
        <taxon>Alphaproteobacteria</taxon>
        <taxon>Hyphomicrobiales</taxon>
        <taxon>Nitrobacteraceae</taxon>
        <taxon>Bradyrhizobium</taxon>
    </lineage>
</organism>
<dbReference type="Proteomes" id="UP000324853">
    <property type="component" value="Unassembled WGS sequence"/>
</dbReference>
<reference evidence="1 2" key="1">
    <citation type="submission" date="2019-08" db="EMBL/GenBank/DDBJ databases">
        <title>Bradyrhizobium hipponensis sp. nov., a rhizobium isolated from a Lupinus angustifolius root nodule in Tunisia.</title>
        <authorList>
            <person name="Off K."/>
            <person name="Rejili M."/>
            <person name="Mars M."/>
            <person name="Brachmann A."/>
            <person name="Marin M."/>
        </authorList>
    </citation>
    <scope>NUCLEOTIDE SEQUENCE [LARGE SCALE GENOMIC DNA]</scope>
    <source>
        <strain evidence="1 2">CTAW11</strain>
    </source>
</reference>